<dbReference type="SMART" id="SM00326">
    <property type="entry name" value="SH3"/>
    <property type="match status" value="1"/>
</dbReference>
<protein>
    <recommendedName>
        <fullName evidence="5">SH3 domain-containing protein</fullName>
    </recommendedName>
</protein>
<organism evidence="6 7">
    <name type="scientific">Syncephalis pseudoplumigaleata</name>
    <dbReference type="NCBI Taxonomy" id="1712513"/>
    <lineage>
        <taxon>Eukaryota</taxon>
        <taxon>Fungi</taxon>
        <taxon>Fungi incertae sedis</taxon>
        <taxon>Zoopagomycota</taxon>
        <taxon>Zoopagomycotina</taxon>
        <taxon>Zoopagomycetes</taxon>
        <taxon>Zoopagales</taxon>
        <taxon>Piptocephalidaceae</taxon>
        <taxon>Syncephalis</taxon>
    </lineage>
</organism>
<accession>A0A4P9Z256</accession>
<feature type="compositionally biased region" description="Polar residues" evidence="3">
    <location>
        <begin position="482"/>
        <end position="499"/>
    </location>
</feature>
<feature type="region of interest" description="Disordered" evidence="3">
    <location>
        <begin position="395"/>
        <end position="414"/>
    </location>
</feature>
<keyword evidence="4" id="KW-1133">Transmembrane helix</keyword>
<feature type="region of interest" description="Disordered" evidence="3">
    <location>
        <begin position="533"/>
        <end position="562"/>
    </location>
</feature>
<feature type="transmembrane region" description="Helical" evidence="4">
    <location>
        <begin position="279"/>
        <end position="299"/>
    </location>
</feature>
<feature type="region of interest" description="Disordered" evidence="3">
    <location>
        <begin position="429"/>
        <end position="519"/>
    </location>
</feature>
<dbReference type="InterPro" id="IPR036028">
    <property type="entry name" value="SH3-like_dom_sf"/>
</dbReference>
<dbReference type="AlphaFoldDB" id="A0A4P9Z256"/>
<dbReference type="Gene3D" id="2.30.30.40">
    <property type="entry name" value="SH3 Domains"/>
    <property type="match status" value="1"/>
</dbReference>
<reference evidence="7" key="1">
    <citation type="journal article" date="2018" name="Nat. Microbiol.">
        <title>Leveraging single-cell genomics to expand the fungal tree of life.</title>
        <authorList>
            <person name="Ahrendt S.R."/>
            <person name="Quandt C.A."/>
            <person name="Ciobanu D."/>
            <person name="Clum A."/>
            <person name="Salamov A."/>
            <person name="Andreopoulos B."/>
            <person name="Cheng J.F."/>
            <person name="Woyke T."/>
            <person name="Pelin A."/>
            <person name="Henrissat B."/>
            <person name="Reynolds N.K."/>
            <person name="Benny G.L."/>
            <person name="Smith M.E."/>
            <person name="James T.Y."/>
            <person name="Grigoriev I.V."/>
        </authorList>
    </citation>
    <scope>NUCLEOTIDE SEQUENCE [LARGE SCALE GENOMIC DNA]</scope>
    <source>
        <strain evidence="7">Benny S71-1</strain>
    </source>
</reference>
<dbReference type="EMBL" id="KZ989714">
    <property type="protein sequence ID" value="RKP25530.1"/>
    <property type="molecule type" value="Genomic_DNA"/>
</dbReference>
<keyword evidence="1 2" id="KW-0728">SH3 domain</keyword>
<feature type="compositionally biased region" description="Low complexity" evidence="3">
    <location>
        <begin position="500"/>
        <end position="509"/>
    </location>
</feature>
<evidence type="ECO:0000256" key="2">
    <source>
        <dbReference type="PROSITE-ProRule" id="PRU00192"/>
    </source>
</evidence>
<evidence type="ECO:0000313" key="7">
    <source>
        <dbReference type="Proteomes" id="UP000278143"/>
    </source>
</evidence>
<sequence length="562" mass="62381">MLVSPVCHAAHPYEPFQLVRRQNTLTSSAPALDTRPSAATTTTSGNSAQTCFSLVNSTACPEFREAEIPTGYVINGVAVNNFAEFDKAMQSLVNANTTTTIVNKWADRCKEWSPELQPRYMLTMACGTVAFSAEAKQCAQLPASAIQGVKKEAVSRGKKDPLPVCEATCKKFTGGWIDILKNTLVCPDSGDWLVGKQNELNQLCARDEFRGQQSVCISGAVNEEDTCGFALPSNANDACEFCSKHPDEVCCRKMKDTTVHRCTTAKVSSINQAREKTNITLIICACSAAILIVVTFIMWRIRHNKHNDINQNKPPNQVYRAIFAYLPNLEDEMLLEVGDIIEIDQIFSDDWAHGCNHTTGEIGMLPMSFVTLASPGQQYQRSPLLAGEARRAFEEKRPVESVQTKSSTYTSHDSRHLSRLPSYLESVSATDRRTWHTPASRGQQYGGVPPRALSQQLSSQALSQRTTSLRRSHLHIPDISSIAPSSNYNYHSSMPSYPRSSLMQQLSSEQLHDAESDTQTDSVFIVPVLRQSSATTWDPQRSPPSPPLHQQHQHHHLQYQQQ</sequence>
<dbReference type="CDD" id="cd00174">
    <property type="entry name" value="SH3"/>
    <property type="match status" value="1"/>
</dbReference>
<dbReference type="PROSITE" id="PS50002">
    <property type="entry name" value="SH3"/>
    <property type="match status" value="1"/>
</dbReference>
<dbReference type="Pfam" id="PF00018">
    <property type="entry name" value="SH3_1"/>
    <property type="match status" value="1"/>
</dbReference>
<evidence type="ECO:0000256" key="1">
    <source>
        <dbReference type="ARBA" id="ARBA00022443"/>
    </source>
</evidence>
<proteinExistence type="predicted"/>
<keyword evidence="4" id="KW-0812">Transmembrane</keyword>
<keyword evidence="4" id="KW-0472">Membrane</keyword>
<evidence type="ECO:0000256" key="3">
    <source>
        <dbReference type="SAM" id="MobiDB-lite"/>
    </source>
</evidence>
<dbReference type="InterPro" id="IPR001452">
    <property type="entry name" value="SH3_domain"/>
</dbReference>
<dbReference type="OrthoDB" id="2125642at2759"/>
<keyword evidence="7" id="KW-1185">Reference proteome</keyword>
<name>A0A4P9Z256_9FUNG</name>
<gene>
    <name evidence="6" type="ORF">SYNPS1DRAFT_28737</name>
</gene>
<dbReference type="SUPFAM" id="SSF50044">
    <property type="entry name" value="SH3-domain"/>
    <property type="match status" value="1"/>
</dbReference>
<dbReference type="Proteomes" id="UP000278143">
    <property type="component" value="Unassembled WGS sequence"/>
</dbReference>
<evidence type="ECO:0000313" key="6">
    <source>
        <dbReference type="EMBL" id="RKP25530.1"/>
    </source>
</evidence>
<feature type="compositionally biased region" description="Polar residues" evidence="3">
    <location>
        <begin position="401"/>
        <end position="411"/>
    </location>
</feature>
<feature type="compositionally biased region" description="Basic residues" evidence="3">
    <location>
        <begin position="551"/>
        <end position="562"/>
    </location>
</feature>
<evidence type="ECO:0000256" key="4">
    <source>
        <dbReference type="SAM" id="Phobius"/>
    </source>
</evidence>
<feature type="compositionally biased region" description="Low complexity" evidence="3">
    <location>
        <begin position="451"/>
        <end position="467"/>
    </location>
</feature>
<feature type="domain" description="SH3" evidence="5">
    <location>
        <begin position="314"/>
        <end position="375"/>
    </location>
</feature>
<evidence type="ECO:0000259" key="5">
    <source>
        <dbReference type="PROSITE" id="PS50002"/>
    </source>
</evidence>